<comment type="caution">
    <text evidence="1">The sequence shown here is derived from an EMBL/GenBank/DDBJ whole genome shotgun (WGS) entry which is preliminary data.</text>
</comment>
<sequence>MDNTKLALEICQGLRPNIDEIPMPQLLKDLVKKYLEDKLKEEGISKEKVQIIINYCERFSKSEQELEQEKLQAQIETPPKVTTSSIHFIMQQQQPQIEIPPKNNN</sequence>
<feature type="non-terminal residue" evidence="1">
    <location>
        <position position="1"/>
    </location>
</feature>
<accession>A0ACA9NXR8</accession>
<proteinExistence type="predicted"/>
<organism evidence="1 2">
    <name type="scientific">Racocetra persica</name>
    <dbReference type="NCBI Taxonomy" id="160502"/>
    <lineage>
        <taxon>Eukaryota</taxon>
        <taxon>Fungi</taxon>
        <taxon>Fungi incertae sedis</taxon>
        <taxon>Mucoromycota</taxon>
        <taxon>Glomeromycotina</taxon>
        <taxon>Glomeromycetes</taxon>
        <taxon>Diversisporales</taxon>
        <taxon>Gigasporaceae</taxon>
        <taxon>Racocetra</taxon>
    </lineage>
</organism>
<evidence type="ECO:0000313" key="1">
    <source>
        <dbReference type="EMBL" id="CAG8682877.1"/>
    </source>
</evidence>
<reference evidence="1" key="1">
    <citation type="submission" date="2021-06" db="EMBL/GenBank/DDBJ databases">
        <authorList>
            <person name="Kallberg Y."/>
            <person name="Tangrot J."/>
            <person name="Rosling A."/>
        </authorList>
    </citation>
    <scope>NUCLEOTIDE SEQUENCE</scope>
    <source>
        <strain evidence="1">MA461A</strain>
    </source>
</reference>
<name>A0ACA9NXR8_9GLOM</name>
<dbReference type="Proteomes" id="UP000789920">
    <property type="component" value="Unassembled WGS sequence"/>
</dbReference>
<dbReference type="EMBL" id="CAJVQC010017186">
    <property type="protein sequence ID" value="CAG8682877.1"/>
    <property type="molecule type" value="Genomic_DNA"/>
</dbReference>
<protein>
    <submittedName>
        <fullName evidence="1">2897_t:CDS:1</fullName>
    </submittedName>
</protein>
<gene>
    <name evidence="1" type="ORF">RPERSI_LOCUS9200</name>
</gene>
<evidence type="ECO:0000313" key="2">
    <source>
        <dbReference type="Proteomes" id="UP000789920"/>
    </source>
</evidence>
<keyword evidence="2" id="KW-1185">Reference proteome</keyword>